<dbReference type="FunFam" id="3.90.215.10:FF:000001">
    <property type="entry name" value="Tenascin isoform 1"/>
    <property type="match status" value="1"/>
</dbReference>
<evidence type="ECO:0000313" key="5">
    <source>
        <dbReference type="Proteomes" id="UP000823561"/>
    </source>
</evidence>
<evidence type="ECO:0000256" key="1">
    <source>
        <dbReference type="ARBA" id="ARBA00023157"/>
    </source>
</evidence>
<keyword evidence="1" id="KW-1015">Disulfide bond</keyword>
<dbReference type="SUPFAM" id="SSF56496">
    <property type="entry name" value="Fibrinogen C-terminal domain-like"/>
    <property type="match status" value="1"/>
</dbReference>
<gene>
    <name evidence="4" type="ORF">AALO_G00222200</name>
</gene>
<dbReference type="InterPro" id="IPR036056">
    <property type="entry name" value="Fibrinogen-like_C"/>
</dbReference>
<dbReference type="PANTHER" id="PTHR19143:SF225">
    <property type="entry name" value="MICROFIBRIL-ASSOCIATED GLYCOPROTEIN 4"/>
    <property type="match status" value="1"/>
</dbReference>
<protein>
    <recommendedName>
        <fullName evidence="3">Fibrinogen C-terminal domain-containing protein</fullName>
    </recommendedName>
</protein>
<feature type="chain" id="PRO_5043607965" description="Fibrinogen C-terminal domain-containing protein" evidence="2">
    <location>
        <begin position="19"/>
        <end position="234"/>
    </location>
</feature>
<feature type="domain" description="Fibrinogen C-terminal" evidence="3">
    <location>
        <begin position="17"/>
        <end position="233"/>
    </location>
</feature>
<dbReference type="InterPro" id="IPR002181">
    <property type="entry name" value="Fibrinogen_a/b/g_C_dom"/>
</dbReference>
<dbReference type="GO" id="GO:0048251">
    <property type="term" value="P:elastic fiber assembly"/>
    <property type="evidence" value="ECO:0007669"/>
    <property type="project" value="TreeGrafter"/>
</dbReference>
<comment type="caution">
    <text evidence="4">The sequence shown here is derived from an EMBL/GenBank/DDBJ whole genome shotgun (WGS) entry which is preliminary data.</text>
</comment>
<sequence>MAIQVLIPILLFCSEAFGQSSMPTDCADIYDQGLKASGVYTIYPAGPTSPQYSYCDMETDGGKWTVFQRRMDGSVNFYRGWEQYKNGFGHAAGEYWLGLEAIHRLTAKGNYELRVDMEDFKGNKAFAKYSSFSICNELDGYRLTVSGFQNGGAGDSLTYHTEQKFTTFDRDQDLNDGNCAVAVMGPFWHNSCYYANPNGLYTWGQNSQLGANWRGWKEFNSLKAISMKIRPLMN</sequence>
<dbReference type="AlphaFoldDB" id="A0AAV6G1W2"/>
<dbReference type="GO" id="GO:0005615">
    <property type="term" value="C:extracellular space"/>
    <property type="evidence" value="ECO:0007669"/>
    <property type="project" value="TreeGrafter"/>
</dbReference>
<dbReference type="CDD" id="cd00087">
    <property type="entry name" value="FReD"/>
    <property type="match status" value="1"/>
</dbReference>
<keyword evidence="5" id="KW-1185">Reference proteome</keyword>
<organism evidence="4 5">
    <name type="scientific">Alosa alosa</name>
    <name type="common">allis shad</name>
    <dbReference type="NCBI Taxonomy" id="278164"/>
    <lineage>
        <taxon>Eukaryota</taxon>
        <taxon>Metazoa</taxon>
        <taxon>Chordata</taxon>
        <taxon>Craniata</taxon>
        <taxon>Vertebrata</taxon>
        <taxon>Euteleostomi</taxon>
        <taxon>Actinopterygii</taxon>
        <taxon>Neopterygii</taxon>
        <taxon>Teleostei</taxon>
        <taxon>Clupei</taxon>
        <taxon>Clupeiformes</taxon>
        <taxon>Clupeoidei</taxon>
        <taxon>Clupeidae</taxon>
        <taxon>Alosa</taxon>
    </lineage>
</organism>
<reference evidence="4 5" key="1">
    <citation type="submission" date="2020-10" db="EMBL/GenBank/DDBJ databases">
        <title>Chromosome-scale genome assembly of the Allis shad, Alosa alosa.</title>
        <authorList>
            <person name="Margot Z."/>
            <person name="Christophe K."/>
            <person name="Cabau C."/>
            <person name="Louis A."/>
            <person name="Berthelot C."/>
            <person name="Parey E."/>
            <person name="Roest Crollius H."/>
            <person name="Montfort J."/>
            <person name="Robinson-Rechavi M."/>
            <person name="Bucao C."/>
            <person name="Bouchez O."/>
            <person name="Gislard M."/>
            <person name="Lluch J."/>
            <person name="Milhes M."/>
            <person name="Lampietro C."/>
            <person name="Lopez Roques C."/>
            <person name="Donnadieu C."/>
            <person name="Braasch I."/>
            <person name="Desvignes T."/>
            <person name="Postlethwait J."/>
            <person name="Bobe J."/>
            <person name="Guiguen Y."/>
        </authorList>
    </citation>
    <scope>NUCLEOTIDE SEQUENCE [LARGE SCALE GENOMIC DNA]</scope>
    <source>
        <strain evidence="4">M-15738</strain>
        <tissue evidence="4">Blood</tissue>
    </source>
</reference>
<evidence type="ECO:0000256" key="2">
    <source>
        <dbReference type="SAM" id="SignalP"/>
    </source>
</evidence>
<dbReference type="Pfam" id="PF00147">
    <property type="entry name" value="Fibrinogen_C"/>
    <property type="match status" value="1"/>
</dbReference>
<evidence type="ECO:0000259" key="3">
    <source>
        <dbReference type="PROSITE" id="PS51406"/>
    </source>
</evidence>
<evidence type="ECO:0000313" key="4">
    <source>
        <dbReference type="EMBL" id="KAG5267477.1"/>
    </source>
</evidence>
<dbReference type="Proteomes" id="UP000823561">
    <property type="component" value="Chromosome 17"/>
</dbReference>
<accession>A0AAV6G1W2</accession>
<keyword evidence="2" id="KW-0732">Signal</keyword>
<name>A0AAV6G1W2_9TELE</name>
<dbReference type="NCBIfam" id="NF040941">
    <property type="entry name" value="GGGWT_bact"/>
    <property type="match status" value="1"/>
</dbReference>
<feature type="signal peptide" evidence="2">
    <location>
        <begin position="1"/>
        <end position="18"/>
    </location>
</feature>
<dbReference type="InterPro" id="IPR014716">
    <property type="entry name" value="Fibrinogen_a/b/g_C_1"/>
</dbReference>
<dbReference type="InterPro" id="IPR050373">
    <property type="entry name" value="Fibrinogen_C-term_domain"/>
</dbReference>
<dbReference type="Gene3D" id="3.90.215.10">
    <property type="entry name" value="Gamma Fibrinogen, chain A, domain 1"/>
    <property type="match status" value="1"/>
</dbReference>
<dbReference type="PROSITE" id="PS51406">
    <property type="entry name" value="FIBRINOGEN_C_2"/>
    <property type="match status" value="1"/>
</dbReference>
<dbReference type="EMBL" id="JADWDJ010000017">
    <property type="protein sequence ID" value="KAG5267477.1"/>
    <property type="molecule type" value="Genomic_DNA"/>
</dbReference>
<dbReference type="SMART" id="SM00186">
    <property type="entry name" value="FBG"/>
    <property type="match status" value="1"/>
</dbReference>
<dbReference type="PANTHER" id="PTHR19143">
    <property type="entry name" value="FIBRINOGEN/TENASCIN/ANGIOPOEITIN"/>
    <property type="match status" value="1"/>
</dbReference>
<proteinExistence type="predicted"/>